<dbReference type="AlphaFoldDB" id="A0A5B7F3L4"/>
<accession>A0A5B7F3L4</accession>
<sequence length="196" mass="21995">MRWRRRGSPQCCPAVGGAARPRCASRHSPSGAILNLCAPSSSFICLTLPPLQHSFLRTSVVEMKVPDKRARKNDLSLSSFRPFRLTTAWDHRVQGSNQHSLMAQRSPTRSQTGQSWQRRPGKQSPLTVSCPPPVHPHGTGDLHAGDSCDVKDHHRHRVHLELDSTMRRVASLSASRAPWPIRTCWSCVQRRLPFTM</sequence>
<keyword evidence="3" id="KW-1185">Reference proteome</keyword>
<evidence type="ECO:0000313" key="3">
    <source>
        <dbReference type="Proteomes" id="UP000324222"/>
    </source>
</evidence>
<name>A0A5B7F3L4_PORTR</name>
<reference evidence="2 3" key="1">
    <citation type="submission" date="2019-05" db="EMBL/GenBank/DDBJ databases">
        <title>Another draft genome of Portunus trituberculatus and its Hox gene families provides insights of decapod evolution.</title>
        <authorList>
            <person name="Jeong J.-H."/>
            <person name="Song I."/>
            <person name="Kim S."/>
            <person name="Choi T."/>
            <person name="Kim D."/>
            <person name="Ryu S."/>
            <person name="Kim W."/>
        </authorList>
    </citation>
    <scope>NUCLEOTIDE SEQUENCE [LARGE SCALE GENOMIC DNA]</scope>
    <source>
        <tissue evidence="2">Muscle</tissue>
    </source>
</reference>
<feature type="region of interest" description="Disordered" evidence="1">
    <location>
        <begin position="96"/>
        <end position="144"/>
    </location>
</feature>
<proteinExistence type="predicted"/>
<evidence type="ECO:0000313" key="2">
    <source>
        <dbReference type="EMBL" id="MPC41611.1"/>
    </source>
</evidence>
<organism evidence="2 3">
    <name type="scientific">Portunus trituberculatus</name>
    <name type="common">Swimming crab</name>
    <name type="synonym">Neptunus trituberculatus</name>
    <dbReference type="NCBI Taxonomy" id="210409"/>
    <lineage>
        <taxon>Eukaryota</taxon>
        <taxon>Metazoa</taxon>
        <taxon>Ecdysozoa</taxon>
        <taxon>Arthropoda</taxon>
        <taxon>Crustacea</taxon>
        <taxon>Multicrustacea</taxon>
        <taxon>Malacostraca</taxon>
        <taxon>Eumalacostraca</taxon>
        <taxon>Eucarida</taxon>
        <taxon>Decapoda</taxon>
        <taxon>Pleocyemata</taxon>
        <taxon>Brachyura</taxon>
        <taxon>Eubrachyura</taxon>
        <taxon>Portunoidea</taxon>
        <taxon>Portunidae</taxon>
        <taxon>Portuninae</taxon>
        <taxon>Portunus</taxon>
    </lineage>
</organism>
<comment type="caution">
    <text evidence="2">The sequence shown here is derived from an EMBL/GenBank/DDBJ whole genome shotgun (WGS) entry which is preliminary data.</text>
</comment>
<gene>
    <name evidence="2" type="ORF">E2C01_035213</name>
</gene>
<dbReference type="Proteomes" id="UP000324222">
    <property type="component" value="Unassembled WGS sequence"/>
</dbReference>
<feature type="compositionally biased region" description="Polar residues" evidence="1">
    <location>
        <begin position="96"/>
        <end position="117"/>
    </location>
</feature>
<dbReference type="EMBL" id="VSRR010005128">
    <property type="protein sequence ID" value="MPC41611.1"/>
    <property type="molecule type" value="Genomic_DNA"/>
</dbReference>
<evidence type="ECO:0000256" key="1">
    <source>
        <dbReference type="SAM" id="MobiDB-lite"/>
    </source>
</evidence>
<protein>
    <submittedName>
        <fullName evidence="2">Uncharacterized protein</fullName>
    </submittedName>
</protein>